<organism evidence="5 6">
    <name type="scientific">Saccharophagus degradans</name>
    <dbReference type="NCBI Taxonomy" id="86304"/>
    <lineage>
        <taxon>Bacteria</taxon>
        <taxon>Pseudomonadati</taxon>
        <taxon>Pseudomonadota</taxon>
        <taxon>Gammaproteobacteria</taxon>
        <taxon>Cellvibrionales</taxon>
        <taxon>Cellvibrionaceae</taxon>
        <taxon>Saccharophagus</taxon>
    </lineage>
</organism>
<dbReference type="InterPro" id="IPR036388">
    <property type="entry name" value="WH-like_DNA-bd_sf"/>
</dbReference>
<evidence type="ECO:0000259" key="4">
    <source>
        <dbReference type="PROSITE" id="PS50043"/>
    </source>
</evidence>
<sequence>MLTEANQAALDNNGIALCSPKSSLQTGLLAKLIADELKLDCTVYKALKDIPSAPRVLLIDCQGQDIAALRDIAHAYHEQHSEGTAALLNAEYASEHESILDWPCMSGIFYVDSDQQQLIRGLQCLLDGDYWVPRRLLHHFLDKNRRAPSKVAHPDVKLTRRERQILKLIKDGATNADISTALKVSEHTVKSHLYNVYKKIGVRNRLEASNWVRDLSEADLI</sequence>
<dbReference type="PROSITE" id="PS00622">
    <property type="entry name" value="HTH_LUXR_1"/>
    <property type="match status" value="1"/>
</dbReference>
<evidence type="ECO:0000256" key="2">
    <source>
        <dbReference type="ARBA" id="ARBA00023125"/>
    </source>
</evidence>
<dbReference type="SMART" id="SM00421">
    <property type="entry name" value="HTH_LUXR"/>
    <property type="match status" value="1"/>
</dbReference>
<dbReference type="EMBL" id="JAUOPB010000012">
    <property type="protein sequence ID" value="MDO6424044.1"/>
    <property type="molecule type" value="Genomic_DNA"/>
</dbReference>
<dbReference type="InterPro" id="IPR049151">
    <property type="entry name" value="CsgD-like_REC"/>
</dbReference>
<dbReference type="Proteomes" id="UP001169760">
    <property type="component" value="Unassembled WGS sequence"/>
</dbReference>
<dbReference type="GeneID" id="98612678"/>
<dbReference type="Gene3D" id="1.10.10.10">
    <property type="entry name" value="Winged helix-like DNA-binding domain superfamily/Winged helix DNA-binding domain"/>
    <property type="match status" value="1"/>
</dbReference>
<protein>
    <submittedName>
        <fullName evidence="5">LuxR C-terminal-related transcriptional regulator</fullName>
    </submittedName>
</protein>
<dbReference type="Pfam" id="PF21155">
    <property type="entry name" value="VpsT-like_REC"/>
    <property type="match status" value="1"/>
</dbReference>
<name>A0AAW7X9D0_9GAMM</name>
<dbReference type="SUPFAM" id="SSF46894">
    <property type="entry name" value="C-terminal effector domain of the bipartite response regulators"/>
    <property type="match status" value="1"/>
</dbReference>
<feature type="domain" description="HTH luxR-type" evidence="4">
    <location>
        <begin position="151"/>
        <end position="216"/>
    </location>
</feature>
<evidence type="ECO:0000256" key="3">
    <source>
        <dbReference type="ARBA" id="ARBA00023163"/>
    </source>
</evidence>
<keyword evidence="3" id="KW-0804">Transcription</keyword>
<proteinExistence type="predicted"/>
<comment type="caution">
    <text evidence="5">The sequence shown here is derived from an EMBL/GenBank/DDBJ whole genome shotgun (WGS) entry which is preliminary data.</text>
</comment>
<gene>
    <name evidence="5" type="ORF">Q4521_16285</name>
</gene>
<dbReference type="AlphaFoldDB" id="A0AAW7X9D0"/>
<dbReference type="PANTHER" id="PTHR44688">
    <property type="entry name" value="DNA-BINDING TRANSCRIPTIONAL ACTIVATOR DEVR_DOSR"/>
    <property type="match status" value="1"/>
</dbReference>
<dbReference type="FunFam" id="1.10.10.10:FF:000153">
    <property type="entry name" value="LuxR family transcriptional regulator"/>
    <property type="match status" value="1"/>
</dbReference>
<dbReference type="Gene3D" id="3.40.50.2300">
    <property type="match status" value="1"/>
</dbReference>
<evidence type="ECO:0000313" key="6">
    <source>
        <dbReference type="Proteomes" id="UP001169760"/>
    </source>
</evidence>
<dbReference type="RefSeq" id="WP_011467476.1">
    <property type="nucleotide sequence ID" value="NZ_CP123764.1"/>
</dbReference>
<dbReference type="PRINTS" id="PR00038">
    <property type="entry name" value="HTHLUXR"/>
</dbReference>
<dbReference type="InterPro" id="IPR016032">
    <property type="entry name" value="Sig_transdc_resp-reg_C-effctor"/>
</dbReference>
<dbReference type="Pfam" id="PF00196">
    <property type="entry name" value="GerE"/>
    <property type="match status" value="1"/>
</dbReference>
<keyword evidence="1" id="KW-0805">Transcription regulation</keyword>
<dbReference type="InterPro" id="IPR000792">
    <property type="entry name" value="Tscrpt_reg_LuxR_C"/>
</dbReference>
<accession>A0AAW7X9D0</accession>
<dbReference type="CDD" id="cd06170">
    <property type="entry name" value="LuxR_C_like"/>
    <property type="match status" value="1"/>
</dbReference>
<dbReference type="PROSITE" id="PS50043">
    <property type="entry name" value="HTH_LUXR_2"/>
    <property type="match status" value="1"/>
</dbReference>
<evidence type="ECO:0000256" key="1">
    <source>
        <dbReference type="ARBA" id="ARBA00023015"/>
    </source>
</evidence>
<evidence type="ECO:0000313" key="5">
    <source>
        <dbReference type="EMBL" id="MDO6424044.1"/>
    </source>
</evidence>
<dbReference type="PANTHER" id="PTHR44688:SF16">
    <property type="entry name" value="DNA-BINDING TRANSCRIPTIONAL ACTIVATOR DEVR_DOSR"/>
    <property type="match status" value="1"/>
</dbReference>
<keyword evidence="2" id="KW-0238">DNA-binding</keyword>
<dbReference type="GO" id="GO:0003677">
    <property type="term" value="F:DNA binding"/>
    <property type="evidence" value="ECO:0007669"/>
    <property type="project" value="UniProtKB-KW"/>
</dbReference>
<dbReference type="GO" id="GO:0006355">
    <property type="term" value="P:regulation of DNA-templated transcription"/>
    <property type="evidence" value="ECO:0007669"/>
    <property type="project" value="InterPro"/>
</dbReference>
<reference evidence="5" key="1">
    <citation type="submission" date="2023-07" db="EMBL/GenBank/DDBJ databases">
        <title>Genome content predicts the carbon catabolic preferences of heterotrophic bacteria.</title>
        <authorList>
            <person name="Gralka M."/>
        </authorList>
    </citation>
    <scope>NUCLEOTIDE SEQUENCE</scope>
    <source>
        <strain evidence="5">I3M17_2</strain>
    </source>
</reference>